<evidence type="ECO:0000256" key="2">
    <source>
        <dbReference type="ARBA" id="ARBA00004651"/>
    </source>
</evidence>
<dbReference type="FunFam" id="2.70.70.10:FF:000001">
    <property type="entry name" value="PTS system glucose-specific IIA component"/>
    <property type="match status" value="1"/>
</dbReference>
<dbReference type="STRING" id="1293598.IV56_GL000077"/>
<dbReference type="GO" id="GO:0005737">
    <property type="term" value="C:cytoplasm"/>
    <property type="evidence" value="ECO:0007669"/>
    <property type="project" value="UniProtKB-SubCell"/>
</dbReference>
<keyword evidence="7" id="KW-0418">Kinase</keyword>
<organism evidence="9 10">
    <name type="scientific">Lacticaseibacillus saniviri JCM 17471 = DSM 24301</name>
    <dbReference type="NCBI Taxonomy" id="1293598"/>
    <lineage>
        <taxon>Bacteria</taxon>
        <taxon>Bacillati</taxon>
        <taxon>Bacillota</taxon>
        <taxon>Bacilli</taxon>
        <taxon>Lactobacillales</taxon>
        <taxon>Lactobacillaceae</taxon>
        <taxon>Lacticaseibacillus</taxon>
    </lineage>
</organism>
<keyword evidence="4" id="KW-0762">Sugar transport</keyword>
<dbReference type="GO" id="GO:0005886">
    <property type="term" value="C:plasma membrane"/>
    <property type="evidence" value="ECO:0007669"/>
    <property type="project" value="UniProtKB-SubCell"/>
</dbReference>
<evidence type="ECO:0000256" key="5">
    <source>
        <dbReference type="ARBA" id="ARBA00022679"/>
    </source>
</evidence>
<keyword evidence="5" id="KW-0808">Transferase</keyword>
<keyword evidence="10" id="KW-1185">Reference proteome</keyword>
<dbReference type="Gene3D" id="2.70.70.10">
    <property type="entry name" value="Glucose Permease (Domain IIA)"/>
    <property type="match status" value="1"/>
</dbReference>
<dbReference type="PANTHER" id="PTHR45008">
    <property type="entry name" value="PTS SYSTEM GLUCOSE-SPECIFIC EIIA COMPONENT"/>
    <property type="match status" value="1"/>
</dbReference>
<keyword evidence="3" id="KW-0813">Transport</keyword>
<evidence type="ECO:0000256" key="3">
    <source>
        <dbReference type="ARBA" id="ARBA00022448"/>
    </source>
</evidence>
<accession>A0A0R2N4C0</accession>
<dbReference type="PATRIC" id="fig|1293598.4.peg.78"/>
<reference evidence="9 10" key="1">
    <citation type="journal article" date="2015" name="Genome Announc.">
        <title>Expanding the biotechnology potential of lactobacilli through comparative genomics of 213 strains and associated genera.</title>
        <authorList>
            <person name="Sun Z."/>
            <person name="Harris H.M."/>
            <person name="McCann A."/>
            <person name="Guo C."/>
            <person name="Argimon S."/>
            <person name="Zhang W."/>
            <person name="Yang X."/>
            <person name="Jeffery I.B."/>
            <person name="Cooney J.C."/>
            <person name="Kagawa T.F."/>
            <person name="Liu W."/>
            <person name="Song Y."/>
            <person name="Salvetti E."/>
            <person name="Wrobel A."/>
            <person name="Rasinkangas P."/>
            <person name="Parkhill J."/>
            <person name="Rea M.C."/>
            <person name="O'Sullivan O."/>
            <person name="Ritari J."/>
            <person name="Douillard F.P."/>
            <person name="Paul Ross R."/>
            <person name="Yang R."/>
            <person name="Briner A.E."/>
            <person name="Felis G.E."/>
            <person name="de Vos W.M."/>
            <person name="Barrangou R."/>
            <person name="Klaenhammer T.R."/>
            <person name="Caufield P.W."/>
            <person name="Cui Y."/>
            <person name="Zhang H."/>
            <person name="O'Toole P.W."/>
        </authorList>
    </citation>
    <scope>NUCLEOTIDE SEQUENCE [LARGE SCALE GENOMIC DNA]</scope>
    <source>
        <strain evidence="9 10">DSM 24301</strain>
    </source>
</reference>
<gene>
    <name evidence="9" type="ORF">IV56_GL000077</name>
</gene>
<dbReference type="InterPro" id="IPR001127">
    <property type="entry name" value="PTS_EIIA_1_perm"/>
</dbReference>
<evidence type="ECO:0000256" key="1">
    <source>
        <dbReference type="ARBA" id="ARBA00004496"/>
    </source>
</evidence>
<protein>
    <submittedName>
        <fullName evidence="9">Sugar-specific permease EIIA</fullName>
    </submittedName>
</protein>
<proteinExistence type="predicted"/>
<dbReference type="InterPro" id="IPR011055">
    <property type="entry name" value="Dup_hybrid_motif"/>
</dbReference>
<keyword evidence="6" id="KW-0598">Phosphotransferase system</keyword>
<comment type="subcellular location">
    <subcellularLocation>
        <location evidence="2">Cell membrane</location>
        <topology evidence="2">Multi-pass membrane protein</topology>
    </subcellularLocation>
    <subcellularLocation>
        <location evidence="1">Cytoplasm</location>
    </subcellularLocation>
</comment>
<dbReference type="SUPFAM" id="SSF51261">
    <property type="entry name" value="Duplicated hybrid motif"/>
    <property type="match status" value="1"/>
</dbReference>
<dbReference type="GO" id="GO:0009401">
    <property type="term" value="P:phosphoenolpyruvate-dependent sugar phosphotransferase system"/>
    <property type="evidence" value="ECO:0007669"/>
    <property type="project" value="UniProtKB-KW"/>
</dbReference>
<dbReference type="AlphaFoldDB" id="A0A0R2N4C0"/>
<feature type="domain" description="PTS EIIA type-1" evidence="8">
    <location>
        <begin position="28"/>
        <end position="132"/>
    </location>
</feature>
<dbReference type="GO" id="GO:0016301">
    <property type="term" value="F:kinase activity"/>
    <property type="evidence" value="ECO:0007669"/>
    <property type="project" value="UniProtKB-KW"/>
</dbReference>
<evidence type="ECO:0000259" key="8">
    <source>
        <dbReference type="PROSITE" id="PS51093"/>
    </source>
</evidence>
<dbReference type="PROSITE" id="PS00371">
    <property type="entry name" value="PTS_EIIA_TYPE_1_HIS"/>
    <property type="match status" value="1"/>
</dbReference>
<evidence type="ECO:0000313" key="10">
    <source>
        <dbReference type="Proteomes" id="UP000050969"/>
    </source>
</evidence>
<dbReference type="EMBL" id="JQCE01000001">
    <property type="protein sequence ID" value="KRO18925.1"/>
    <property type="molecule type" value="Genomic_DNA"/>
</dbReference>
<dbReference type="Proteomes" id="UP000050969">
    <property type="component" value="Unassembled WGS sequence"/>
</dbReference>
<dbReference type="PANTHER" id="PTHR45008:SF1">
    <property type="entry name" value="PTS SYSTEM GLUCOSE-SPECIFIC EIIA COMPONENT"/>
    <property type="match status" value="1"/>
</dbReference>
<evidence type="ECO:0000256" key="7">
    <source>
        <dbReference type="ARBA" id="ARBA00022777"/>
    </source>
</evidence>
<dbReference type="RefSeq" id="WP_054777053.1">
    <property type="nucleotide sequence ID" value="NZ_BBBX01000007.1"/>
</dbReference>
<evidence type="ECO:0000313" key="9">
    <source>
        <dbReference type="EMBL" id="KRO18925.1"/>
    </source>
</evidence>
<evidence type="ECO:0000256" key="6">
    <source>
        <dbReference type="ARBA" id="ARBA00022683"/>
    </source>
</evidence>
<comment type="caution">
    <text evidence="9">The sequence shown here is derived from an EMBL/GenBank/DDBJ whole genome shotgun (WGS) entry which is preliminary data.</text>
</comment>
<evidence type="ECO:0000256" key="4">
    <source>
        <dbReference type="ARBA" id="ARBA00022597"/>
    </source>
</evidence>
<dbReference type="PROSITE" id="PS51093">
    <property type="entry name" value="PTS_EIIA_TYPE_1"/>
    <property type="match status" value="1"/>
</dbReference>
<dbReference type="Pfam" id="PF00358">
    <property type="entry name" value="PTS_EIIA_1"/>
    <property type="match status" value="1"/>
</dbReference>
<dbReference type="OrthoDB" id="9769191at2"/>
<sequence>MNLFKRHKTLNLYAPVSGHLKPITDVADPVFSQRAVGDGFAVEPTTSDIYSPIEGTVTSIFPTKHALTLKAKSGQEVLLHMGLDTVELNGEGFTILVTPGEKIDQSTQLATLDLASIKAHDKITDILTVISDTDVKLPDITAADVKQGDVIVSQPL</sequence>
<name>A0A0R2N4C0_9LACO</name>
<dbReference type="InterPro" id="IPR050890">
    <property type="entry name" value="PTS_EIIA_component"/>
</dbReference>
<dbReference type="NCBIfam" id="TIGR00830">
    <property type="entry name" value="PTBA"/>
    <property type="match status" value="1"/>
</dbReference>